<evidence type="ECO:0000256" key="1">
    <source>
        <dbReference type="ARBA" id="ARBA00022722"/>
    </source>
</evidence>
<keyword evidence="7" id="KW-1133">Transmembrane helix</keyword>
<dbReference type="InterPro" id="IPR006674">
    <property type="entry name" value="HD_domain"/>
</dbReference>
<dbReference type="InterPro" id="IPR036612">
    <property type="entry name" value="KH_dom_type_1_sf"/>
</dbReference>
<evidence type="ECO:0000256" key="2">
    <source>
        <dbReference type="ARBA" id="ARBA00022759"/>
    </source>
</evidence>
<dbReference type="Pfam" id="PF01966">
    <property type="entry name" value="HD"/>
    <property type="match status" value="1"/>
</dbReference>
<dbReference type="InterPro" id="IPR004088">
    <property type="entry name" value="KH_dom_type_1"/>
</dbReference>
<dbReference type="SUPFAM" id="SSF54791">
    <property type="entry name" value="Eukaryotic type KH-domain (KH-domain type I)"/>
    <property type="match status" value="1"/>
</dbReference>
<accession>A0A133MXW1</accession>
<dbReference type="InterPro" id="IPR006675">
    <property type="entry name" value="HDIG_dom"/>
</dbReference>
<dbReference type="RefSeq" id="WP_002838411.1">
    <property type="nucleotide sequence ID" value="NZ_CAMPWK010000001.1"/>
</dbReference>
<keyword evidence="1 7" id="KW-0540">Nuclease</keyword>
<dbReference type="EMBL" id="NDYI01000010">
    <property type="protein sequence ID" value="OXZ38499.1"/>
    <property type="molecule type" value="Genomic_DNA"/>
</dbReference>
<dbReference type="SMART" id="SM00322">
    <property type="entry name" value="KH"/>
    <property type="match status" value="1"/>
</dbReference>
<dbReference type="Proteomes" id="UP000215361">
    <property type="component" value="Unassembled WGS sequence"/>
</dbReference>
<dbReference type="EC" id="3.1.-.-" evidence="7 8"/>
<dbReference type="GO" id="GO:0004521">
    <property type="term" value="F:RNA endonuclease activity"/>
    <property type="evidence" value="ECO:0007669"/>
    <property type="project" value="UniProtKB-UniRule"/>
</dbReference>
<comment type="similarity">
    <text evidence="5 7">Belongs to the RNase Y family.</text>
</comment>
<dbReference type="GO" id="GO:0005886">
    <property type="term" value="C:plasma membrane"/>
    <property type="evidence" value="ECO:0007669"/>
    <property type="project" value="UniProtKB-SubCell"/>
</dbReference>
<dbReference type="PROSITE" id="PS51831">
    <property type="entry name" value="HD"/>
    <property type="match status" value="1"/>
</dbReference>
<keyword evidence="4 7" id="KW-0694">RNA-binding</keyword>
<dbReference type="NCBIfam" id="TIGR03319">
    <property type="entry name" value="RNase_Y"/>
    <property type="match status" value="1"/>
</dbReference>
<evidence type="ECO:0000256" key="5">
    <source>
        <dbReference type="ARBA" id="ARBA00061537"/>
    </source>
</evidence>
<dbReference type="Pfam" id="PF12072">
    <property type="entry name" value="RNase_Y_N"/>
    <property type="match status" value="1"/>
</dbReference>
<feature type="transmembrane region" description="Helical" evidence="7">
    <location>
        <begin position="6"/>
        <end position="24"/>
    </location>
</feature>
<dbReference type="InterPro" id="IPR004087">
    <property type="entry name" value="KH_dom"/>
</dbReference>
<dbReference type="CDD" id="cd00077">
    <property type="entry name" value="HDc"/>
    <property type="match status" value="1"/>
</dbReference>
<evidence type="ECO:0000256" key="6">
    <source>
        <dbReference type="ARBA" id="ARBA00073072"/>
    </source>
</evidence>
<reference evidence="10" key="1">
    <citation type="submission" date="2017-04" db="EMBL/GenBank/DDBJ databases">
        <title>Finegoldia magna isolated from orthopedic joint implant-associated infections.</title>
        <authorList>
            <person name="Bjorklund S."/>
            <person name="Bruggemann H."/>
            <person name="Jensen A."/>
            <person name="Hellmark B."/>
            <person name="Soderquist B."/>
        </authorList>
    </citation>
    <scope>NUCLEOTIDE SEQUENCE [LARGE SCALE GENOMIC DNA]</scope>
    <source>
        <strain evidence="10">08T492</strain>
    </source>
</reference>
<keyword evidence="2 7" id="KW-0255">Endonuclease</keyword>
<dbReference type="Gene3D" id="1.10.3210.10">
    <property type="entry name" value="Hypothetical protein af1432"/>
    <property type="match status" value="1"/>
</dbReference>
<dbReference type="Pfam" id="PF00013">
    <property type="entry name" value="KH_1"/>
    <property type="match status" value="1"/>
</dbReference>
<dbReference type="InterPro" id="IPR017705">
    <property type="entry name" value="Ribonuclease_Y"/>
</dbReference>
<keyword evidence="7" id="KW-0472">Membrane</keyword>
<name>A0A133MXW1_FINMA</name>
<dbReference type="HAMAP" id="MF_00335">
    <property type="entry name" value="RNase_Y"/>
    <property type="match status" value="1"/>
</dbReference>
<protein>
    <recommendedName>
        <fullName evidence="6 7">Ribonuclease Y</fullName>
        <shortName evidence="7">RNase Y</shortName>
        <ecNumber evidence="7 8">3.1.-.-</ecNumber>
    </recommendedName>
</protein>
<evidence type="ECO:0000256" key="8">
    <source>
        <dbReference type="NCBIfam" id="TIGR03319"/>
    </source>
</evidence>
<dbReference type="InterPro" id="IPR022711">
    <property type="entry name" value="RNase_Y_N"/>
</dbReference>
<dbReference type="InterPro" id="IPR003607">
    <property type="entry name" value="HD/PDEase_dom"/>
</dbReference>
<dbReference type="SUPFAM" id="SSF109604">
    <property type="entry name" value="HD-domain/PDEase-like"/>
    <property type="match status" value="1"/>
</dbReference>
<organism evidence="9 10">
    <name type="scientific">Finegoldia magna</name>
    <name type="common">Peptostreptococcus magnus</name>
    <dbReference type="NCBI Taxonomy" id="1260"/>
    <lineage>
        <taxon>Bacteria</taxon>
        <taxon>Bacillati</taxon>
        <taxon>Bacillota</taxon>
        <taxon>Tissierellia</taxon>
        <taxon>Tissierellales</taxon>
        <taxon>Peptoniphilaceae</taxon>
        <taxon>Finegoldia</taxon>
    </lineage>
</organism>
<evidence type="ECO:0000256" key="4">
    <source>
        <dbReference type="ARBA" id="ARBA00022884"/>
    </source>
</evidence>
<proteinExistence type="inferred from homology"/>
<comment type="subcellular location">
    <subcellularLocation>
        <location evidence="7">Cell membrane</location>
        <topology evidence="7">Single-pass membrane protein</topology>
    </subcellularLocation>
</comment>
<dbReference type="PANTHER" id="PTHR12826">
    <property type="entry name" value="RIBONUCLEASE Y"/>
    <property type="match status" value="1"/>
</dbReference>
<evidence type="ECO:0000313" key="9">
    <source>
        <dbReference type="EMBL" id="OXZ38499.1"/>
    </source>
</evidence>
<dbReference type="SMART" id="SM00471">
    <property type="entry name" value="HDc"/>
    <property type="match status" value="1"/>
</dbReference>
<dbReference type="NCBIfam" id="TIGR00277">
    <property type="entry name" value="HDIG"/>
    <property type="match status" value="1"/>
</dbReference>
<comment type="caution">
    <text evidence="9">The sequence shown here is derived from an EMBL/GenBank/DDBJ whole genome shotgun (WGS) entry which is preliminary data.</text>
</comment>
<keyword evidence="7" id="KW-1003">Cell membrane</keyword>
<dbReference type="CDD" id="cd22431">
    <property type="entry name" value="KH-I_RNaseY"/>
    <property type="match status" value="1"/>
</dbReference>
<dbReference type="PROSITE" id="PS50084">
    <property type="entry name" value="KH_TYPE_1"/>
    <property type="match status" value="1"/>
</dbReference>
<dbReference type="PANTHER" id="PTHR12826:SF15">
    <property type="entry name" value="RIBONUCLEASE Y"/>
    <property type="match status" value="1"/>
</dbReference>
<dbReference type="GO" id="GO:0016787">
    <property type="term" value="F:hydrolase activity"/>
    <property type="evidence" value="ECO:0007669"/>
    <property type="project" value="UniProtKB-KW"/>
</dbReference>
<keyword evidence="3 7" id="KW-0378">Hydrolase</keyword>
<dbReference type="GO" id="GO:0003723">
    <property type="term" value="F:RNA binding"/>
    <property type="evidence" value="ECO:0007669"/>
    <property type="project" value="UniProtKB-UniRule"/>
</dbReference>
<dbReference type="AlphaFoldDB" id="A0A133MXW1"/>
<evidence type="ECO:0000313" key="10">
    <source>
        <dbReference type="Proteomes" id="UP000215361"/>
    </source>
</evidence>
<dbReference type="GO" id="GO:0006402">
    <property type="term" value="P:mRNA catabolic process"/>
    <property type="evidence" value="ECO:0007669"/>
    <property type="project" value="UniProtKB-UniRule"/>
</dbReference>
<evidence type="ECO:0000256" key="3">
    <source>
        <dbReference type="ARBA" id="ARBA00022801"/>
    </source>
</evidence>
<sequence>MSTTTSLIIAILAGILGIVIGFFFRKSLAEKKIRSAEDYAVKIIEDANKDAETKKKELLVEAKDEIFKMKSDLDRENKSRLKEISRQEDRLNSKEENLERKNASLEKKHKKLDSELKKADDMQLKIQSLIDEKELELEKVAGLTSDEAKNIVLERVKTETIREQAAIIKEIESKTKEESEKFAREIISTSIQRYAADQVAESTVSVVNLPNDDMKGRIIGREGRNIRAFETLTGVDLIIDDTPEAVVLSAFDPVRREIARIALEKLIVDGRIHPTRIEEMVEKARKEVDNTIREKGEEACDETNVHGLHPELIKILGKLHYRTSYGQNVLKHSIEVSNIAGMLASELGVNVKLAKRGGLLHDLGKAIDHEIEGPHVELGVNAAKRFKEPKDVINCIEAHHGDVEPTCIESILVQSADAISAARPGARRESMENYIQRLENLEQIANSFDGIESSYAIQAGREIRIMVKPDVIDESSMVILAKDVAHKIESELEYPGQIKVNVIRENRVSDYAK</sequence>
<dbReference type="FunFam" id="3.30.1370.10:FF:000006">
    <property type="entry name" value="Ribonuclease Y"/>
    <property type="match status" value="1"/>
</dbReference>
<keyword evidence="7" id="KW-0812">Transmembrane</keyword>
<comment type="function">
    <text evidence="7">Endoribonuclease that initiates mRNA decay.</text>
</comment>
<dbReference type="FunFam" id="1.10.3210.10:FF:000003">
    <property type="entry name" value="Ribonuclease Y"/>
    <property type="match status" value="1"/>
</dbReference>
<evidence type="ECO:0000256" key="7">
    <source>
        <dbReference type="HAMAP-Rule" id="MF_00335"/>
    </source>
</evidence>
<gene>
    <name evidence="7" type="primary">rny</name>
    <name evidence="9" type="ORF">B9N56_03645</name>
</gene>
<dbReference type="Gene3D" id="3.30.1370.10">
    <property type="entry name" value="K Homology domain, type 1"/>
    <property type="match status" value="1"/>
</dbReference>